<protein>
    <submittedName>
        <fullName evidence="2">Uncharacterized protein</fullName>
    </submittedName>
</protein>
<gene>
    <name evidence="2" type="ORF">FAUST_7190</name>
</gene>
<dbReference type="Proteomes" id="UP000537989">
    <property type="component" value="Unassembled WGS sequence"/>
</dbReference>
<evidence type="ECO:0000256" key="1">
    <source>
        <dbReference type="SAM" id="MobiDB-lite"/>
    </source>
</evidence>
<name>A0AAN6BYE6_FUSAU</name>
<reference evidence="2 3" key="1">
    <citation type="submission" date="2020-02" db="EMBL/GenBank/DDBJ databases">
        <title>Identification and distribution of gene clusters putatively required for synthesis of sphingolipid metabolism inhibitors in phylogenetically diverse species of the filamentous fungus Fusarium.</title>
        <authorList>
            <person name="Kim H.-S."/>
            <person name="Busman M."/>
            <person name="Brown D.W."/>
            <person name="Divon H."/>
            <person name="Uhlig S."/>
            <person name="Proctor R.H."/>
        </authorList>
    </citation>
    <scope>NUCLEOTIDE SEQUENCE [LARGE SCALE GENOMIC DNA]</scope>
    <source>
        <strain evidence="2 3">NRRL 2903</strain>
    </source>
</reference>
<sequence>MAPSGGKNPKRGRFTQRRSARRGNTLTHDRSVSQSNRGDRDSSTFNHNSTSGQNGQGSSAGVSENTNNPKKCLASVSEVEKREYIGTDGKTTQSIVNTNNTRFAAITHSMGIMGKTNTLEDLSAAGRAIMETGFEMTSFHLEPVTWDNQAMMQAADAERESTSERFWSRIHRQTEQTKLLVRNRKRMPAMRTAHNWYDYLADYLKAGGNETPTEFPWSFDFAADKAGENQGGTIHDLQTTWDASNTQYAEGHVNVAARLGGNPPSGPQHDTMDREDEDMIG</sequence>
<evidence type="ECO:0000313" key="2">
    <source>
        <dbReference type="EMBL" id="KAF5235225.1"/>
    </source>
</evidence>
<dbReference type="AlphaFoldDB" id="A0AAN6BYE6"/>
<dbReference type="EMBL" id="JAAMOD010000206">
    <property type="protein sequence ID" value="KAF5235225.1"/>
    <property type="molecule type" value="Genomic_DNA"/>
</dbReference>
<feature type="compositionally biased region" description="Low complexity" evidence="1">
    <location>
        <begin position="48"/>
        <end position="61"/>
    </location>
</feature>
<comment type="caution">
    <text evidence="2">The sequence shown here is derived from an EMBL/GenBank/DDBJ whole genome shotgun (WGS) entry which is preliminary data.</text>
</comment>
<evidence type="ECO:0000313" key="3">
    <source>
        <dbReference type="Proteomes" id="UP000537989"/>
    </source>
</evidence>
<feature type="region of interest" description="Disordered" evidence="1">
    <location>
        <begin position="1"/>
        <end position="69"/>
    </location>
</feature>
<feature type="compositionally biased region" description="Basic residues" evidence="1">
    <location>
        <begin position="8"/>
        <end position="21"/>
    </location>
</feature>
<organism evidence="2 3">
    <name type="scientific">Fusarium austroamericanum</name>
    <dbReference type="NCBI Taxonomy" id="282268"/>
    <lineage>
        <taxon>Eukaryota</taxon>
        <taxon>Fungi</taxon>
        <taxon>Dikarya</taxon>
        <taxon>Ascomycota</taxon>
        <taxon>Pezizomycotina</taxon>
        <taxon>Sordariomycetes</taxon>
        <taxon>Hypocreomycetidae</taxon>
        <taxon>Hypocreales</taxon>
        <taxon>Nectriaceae</taxon>
        <taxon>Fusarium</taxon>
    </lineage>
</organism>
<keyword evidence="3" id="KW-1185">Reference proteome</keyword>
<accession>A0AAN6BYE6</accession>
<feature type="region of interest" description="Disordered" evidence="1">
    <location>
        <begin position="257"/>
        <end position="281"/>
    </location>
</feature>
<feature type="compositionally biased region" description="Basic and acidic residues" evidence="1">
    <location>
        <begin position="27"/>
        <end position="42"/>
    </location>
</feature>
<proteinExistence type="predicted"/>